<keyword evidence="5" id="KW-1185">Reference proteome</keyword>
<dbReference type="PROSITE" id="PS00018">
    <property type="entry name" value="EF_HAND_1"/>
    <property type="match status" value="2"/>
</dbReference>
<dbReference type="PROSITE" id="PS50222">
    <property type="entry name" value="EF_HAND_2"/>
    <property type="match status" value="2"/>
</dbReference>
<protein>
    <recommendedName>
        <fullName evidence="2">EF-hand domain-containing protein</fullName>
    </recommendedName>
</protein>
<dbReference type="AlphaFoldDB" id="A0A813VRC9"/>
<accession>A0A813VRC9</accession>
<sequence>MSNVSELREQFNRLDEDKDGFITLAEFKAYHSRESKGNMNESDIAKKFADIDSDKDGLVTFDEFIQANKR</sequence>
<dbReference type="Proteomes" id="UP000663829">
    <property type="component" value="Unassembled WGS sequence"/>
</dbReference>
<dbReference type="SMART" id="SM00054">
    <property type="entry name" value="EFh"/>
    <property type="match status" value="2"/>
</dbReference>
<evidence type="ECO:0000256" key="1">
    <source>
        <dbReference type="ARBA" id="ARBA00022837"/>
    </source>
</evidence>
<evidence type="ECO:0000259" key="2">
    <source>
        <dbReference type="PROSITE" id="PS50222"/>
    </source>
</evidence>
<dbReference type="Gene3D" id="1.10.238.10">
    <property type="entry name" value="EF-hand"/>
    <property type="match status" value="1"/>
</dbReference>
<feature type="domain" description="EF-hand" evidence="2">
    <location>
        <begin position="39"/>
        <end position="70"/>
    </location>
</feature>
<dbReference type="InterPro" id="IPR018247">
    <property type="entry name" value="EF_Hand_1_Ca_BS"/>
</dbReference>
<feature type="domain" description="EF-hand" evidence="2">
    <location>
        <begin position="2"/>
        <end position="37"/>
    </location>
</feature>
<organism evidence="3 5">
    <name type="scientific">Didymodactylos carnosus</name>
    <dbReference type="NCBI Taxonomy" id="1234261"/>
    <lineage>
        <taxon>Eukaryota</taxon>
        <taxon>Metazoa</taxon>
        <taxon>Spiralia</taxon>
        <taxon>Gnathifera</taxon>
        <taxon>Rotifera</taxon>
        <taxon>Eurotatoria</taxon>
        <taxon>Bdelloidea</taxon>
        <taxon>Philodinida</taxon>
        <taxon>Philodinidae</taxon>
        <taxon>Didymodactylos</taxon>
    </lineage>
</organism>
<proteinExistence type="predicted"/>
<comment type="caution">
    <text evidence="3">The sequence shown here is derived from an EMBL/GenBank/DDBJ whole genome shotgun (WGS) entry which is preliminary data.</text>
</comment>
<dbReference type="CDD" id="cd00051">
    <property type="entry name" value="EFh"/>
    <property type="match status" value="1"/>
</dbReference>
<gene>
    <name evidence="3" type="ORF">GPM918_LOCUS5734</name>
    <name evidence="4" type="ORF">SRO942_LOCUS5732</name>
</gene>
<dbReference type="PANTHER" id="PTHR10827">
    <property type="entry name" value="RETICULOCALBIN"/>
    <property type="match status" value="1"/>
</dbReference>
<keyword evidence="1" id="KW-0106">Calcium</keyword>
<dbReference type="SUPFAM" id="SSF47473">
    <property type="entry name" value="EF-hand"/>
    <property type="match status" value="1"/>
</dbReference>
<reference evidence="3" key="1">
    <citation type="submission" date="2021-02" db="EMBL/GenBank/DDBJ databases">
        <authorList>
            <person name="Nowell W R."/>
        </authorList>
    </citation>
    <scope>NUCLEOTIDE SEQUENCE</scope>
</reference>
<dbReference type="EMBL" id="CAJNOQ010000844">
    <property type="protein sequence ID" value="CAF0844391.1"/>
    <property type="molecule type" value="Genomic_DNA"/>
</dbReference>
<evidence type="ECO:0000313" key="3">
    <source>
        <dbReference type="EMBL" id="CAF0844391.1"/>
    </source>
</evidence>
<dbReference type="OrthoDB" id="293868at2759"/>
<dbReference type="GO" id="GO:0005509">
    <property type="term" value="F:calcium ion binding"/>
    <property type="evidence" value="ECO:0007669"/>
    <property type="project" value="InterPro"/>
</dbReference>
<name>A0A813VRC9_9BILA</name>
<dbReference type="EMBL" id="CAJOBC010000843">
    <property type="protein sequence ID" value="CAF3631813.1"/>
    <property type="molecule type" value="Genomic_DNA"/>
</dbReference>
<dbReference type="PANTHER" id="PTHR10827:SF85">
    <property type="entry name" value="CALCIUM-BINDING PROTEIN"/>
    <property type="match status" value="1"/>
</dbReference>
<dbReference type="InterPro" id="IPR011992">
    <property type="entry name" value="EF-hand-dom_pair"/>
</dbReference>
<dbReference type="Pfam" id="PF13499">
    <property type="entry name" value="EF-hand_7"/>
    <property type="match status" value="1"/>
</dbReference>
<dbReference type="Proteomes" id="UP000681722">
    <property type="component" value="Unassembled WGS sequence"/>
</dbReference>
<evidence type="ECO:0000313" key="5">
    <source>
        <dbReference type="Proteomes" id="UP000663829"/>
    </source>
</evidence>
<dbReference type="InterPro" id="IPR002048">
    <property type="entry name" value="EF_hand_dom"/>
</dbReference>
<evidence type="ECO:0000313" key="4">
    <source>
        <dbReference type="EMBL" id="CAF3631813.1"/>
    </source>
</evidence>